<name>K0IIW3_NITGG</name>
<organism evidence="1 2">
    <name type="scientific">Nitrososphaera gargensis (strain Ga9.2)</name>
    <dbReference type="NCBI Taxonomy" id="1237085"/>
    <lineage>
        <taxon>Archaea</taxon>
        <taxon>Nitrososphaerota</taxon>
        <taxon>Nitrososphaeria</taxon>
        <taxon>Nitrososphaerales</taxon>
        <taxon>Nitrososphaeraceae</taxon>
        <taxon>Nitrososphaera</taxon>
    </lineage>
</organism>
<proteinExistence type="predicted"/>
<reference evidence="1 2" key="1">
    <citation type="journal article" date="2012" name="Environ. Microbiol.">
        <title>The genome of the ammonia-oxidizing Candidatus Nitrososphaera gargensis: insights into metabolic versatility and environmental adaptations.</title>
        <authorList>
            <person name="Spang A."/>
            <person name="Poehlein A."/>
            <person name="Offre P."/>
            <person name="Zumbragel S."/>
            <person name="Haider S."/>
            <person name="Rychlik N."/>
            <person name="Nowka B."/>
            <person name="Schmeisser C."/>
            <person name="Lebedeva E.V."/>
            <person name="Rattei T."/>
            <person name="Bohm C."/>
            <person name="Schmid M."/>
            <person name="Galushko A."/>
            <person name="Hatzenpichler R."/>
            <person name="Weinmaier T."/>
            <person name="Daniel R."/>
            <person name="Schleper C."/>
            <person name="Spieck E."/>
            <person name="Streit W."/>
            <person name="Wagner M."/>
        </authorList>
    </citation>
    <scope>NUCLEOTIDE SEQUENCE [LARGE SCALE GENOMIC DNA]</scope>
    <source>
        <strain evidence="2">Ga9.2</strain>
    </source>
</reference>
<dbReference type="RefSeq" id="WP_015020444.1">
    <property type="nucleotide sequence ID" value="NC_018719.1"/>
</dbReference>
<dbReference type="AlphaFoldDB" id="K0IIW3"/>
<accession>K0IIW3</accession>
<dbReference type="EMBL" id="CP002408">
    <property type="protein sequence ID" value="AFU59910.1"/>
    <property type="molecule type" value="Genomic_DNA"/>
</dbReference>
<evidence type="ECO:0000313" key="2">
    <source>
        <dbReference type="Proteomes" id="UP000008037"/>
    </source>
</evidence>
<dbReference type="InParanoid" id="K0IIW3"/>
<sequence>MRLDKSAQTFSIVALLVAAVAVLPLASSPASAQMAHPDNNSSYGLGDTITSADSNGTGKSFLAVFGASLVEGAKVTGVVVESEDEVSVTVANENETGRSDPVTIVAFAGKIDMMSLMMHSMMNGSGGSYGDDSFGTTNSGGGLDYSGRDPLSDFAMEDPGVHDDLGSSKSSTELFKNIKTGSSVIQEDWTSPQTVTVTLVNNGTDSTTVPDKSDTTFVLVLVFPYTEEATGTTTGEGQE</sequence>
<protein>
    <submittedName>
        <fullName evidence="1">Uncharacterized protein</fullName>
    </submittedName>
</protein>
<dbReference type="GeneID" id="13796801"/>
<gene>
    <name evidence="1" type="ordered locus">Ngar_c29920</name>
</gene>
<dbReference type="Proteomes" id="UP000008037">
    <property type="component" value="Chromosome"/>
</dbReference>
<dbReference type="BioCyc" id="CNIT1237085:G1324-2992-MONOMER"/>
<dbReference type="STRING" id="1237085.Ngar_c29920"/>
<keyword evidence="2" id="KW-1185">Reference proteome</keyword>
<dbReference type="KEGG" id="nga:Ngar_c29920"/>
<dbReference type="HOGENOM" id="CLU_1159088_0_0_2"/>
<evidence type="ECO:0000313" key="1">
    <source>
        <dbReference type="EMBL" id="AFU59910.1"/>
    </source>
</evidence>